<keyword evidence="1" id="KW-0548">Nucleotidyltransferase</keyword>
<dbReference type="GO" id="GO:0031380">
    <property type="term" value="C:nuclear RNA-directed RNA polymerase complex"/>
    <property type="evidence" value="ECO:0007669"/>
    <property type="project" value="TreeGrafter"/>
</dbReference>
<dbReference type="GO" id="GO:0003723">
    <property type="term" value="F:RNA binding"/>
    <property type="evidence" value="ECO:0007669"/>
    <property type="project" value="UniProtKB-KW"/>
</dbReference>
<sequence>MAGFLPSLPESLRNGRIGRILRVSCGVFEDSKKFDGSKVFESAWSYVPDGRPEFVELAYLGDARPPKFRVSLPGDSQRGREWMDFHDSNLRGIIFEATGDWNHRVVYFVVDKPPQFYRAEAPGHKSGKSRISHPSSLEVDPEYVDISVCRVPWIIQYSRVFKVEYQQVQDFNPRSFTPRLGKERKELLSWFEAPRIETSRRRTKDIANTVRTNLSRIATIIPRYCQVGVAQLLYNCNIAATSDKTTIFLENLISSIKKTDKLHLRIYAESVNKMGRDMNTCQVRALRQLHFTNFANFSNFTITRRLPLPIPSPPEYAFAQQFDSRHLEIEETRGDREPVSLGLFQVLVYPSHVEIEGPVDLVRNSVTDQYRDALERFIRVKFADNNGKPLKVEPGVDLGDILGQRVAGVLTGHTQVSPLLSDFEFLGYSMSSLKKRKAVWFFQRKEDGTDAKKIRDKIGDWDVAKKANQKLAHHPSKWGARVSLAFTESILVRQLSPDEWTLRPDSGKHPDFPNTDGCGLISSELCDTINQRLAPYGFAASRAFQIRFGGVKGVVYAGAKSLLTYQNMQCQMLLRESQLKFQVPGTGNLGLRIVSTSGESPQSLFFASALKAFEDSGADTARILDFYAEAYTNLTKLSSTGLNYLQQIFRIPQHDRDAGVEMRYIFLKLAVEFKKHGILPEHYQKSFLAQYLTKLAAKSRDKDLFRIPIPDSFSVLGLTDDYQVLEPNEVFIRAGGTTIAGPVLLYRDPIIHIGDIQEARAVGDRELHRRMKSPDRPDGEDQFDALKRMDNVIFFSQRDDPPLPNRLSGGDLDGDRFEVIMKDCRFWGSKYCTSEPDSYTEDSAPAAPTAGDIPHPPTNAAPSDDVTFDISRVATFIAQYIRNDCFAELQNRHLALADQKPGGMNHPYVKDMAEYLSRAVDYAKSGDAVNLVADVVNDPRFGILDRKPDFLRAIRRSGEEDEDSGEEEEEEGAEYYKSEGLLGEIYRRFAFIEYDVPHDADLDNRGFRDMIGEKWIDETRSLWALAHADVLRELVIAVKTRASQEMRRYREDNHDRDDGDLYETYLFFRKQRDDFPADWIAALMKMVLGEMEKRGVVGLVSDSPLKARACEGYNRDTVVRIYKQCLLQAWDTLENNAGGAQIRAEGNINGYGYALLYLYTLYCIEAPIEEGR</sequence>
<feature type="domain" description="RDRP core" evidence="3">
    <location>
        <begin position="348"/>
        <end position="988"/>
    </location>
</feature>
<evidence type="ECO:0000256" key="1">
    <source>
        <dbReference type="RuleBase" id="RU363098"/>
    </source>
</evidence>
<dbReference type="GO" id="GO:0030422">
    <property type="term" value="P:siRNA processing"/>
    <property type="evidence" value="ECO:0007669"/>
    <property type="project" value="TreeGrafter"/>
</dbReference>
<protein>
    <recommendedName>
        <fullName evidence="1">RNA-dependent RNA polymerase</fullName>
        <ecNumber evidence="1">2.7.7.48</ecNumber>
    </recommendedName>
</protein>
<proteinExistence type="inferred from homology"/>
<dbReference type="AlphaFoldDB" id="A0AAE0MXT4"/>
<evidence type="ECO:0000313" key="5">
    <source>
        <dbReference type="Proteomes" id="UP001287356"/>
    </source>
</evidence>
<gene>
    <name evidence="4" type="ORF">B0T24DRAFT_586093</name>
</gene>
<dbReference type="InterPro" id="IPR007855">
    <property type="entry name" value="RDRP"/>
</dbReference>
<comment type="similarity">
    <text evidence="1">Belongs to the RdRP family.</text>
</comment>
<dbReference type="EMBL" id="JAULSN010000013">
    <property type="protein sequence ID" value="KAK3361011.1"/>
    <property type="molecule type" value="Genomic_DNA"/>
</dbReference>
<dbReference type="Proteomes" id="UP001287356">
    <property type="component" value="Unassembled WGS sequence"/>
</dbReference>
<evidence type="ECO:0000259" key="3">
    <source>
        <dbReference type="Pfam" id="PF05183"/>
    </source>
</evidence>
<keyword evidence="1" id="KW-0694">RNA-binding</keyword>
<accession>A0AAE0MXT4</accession>
<evidence type="ECO:0000313" key="4">
    <source>
        <dbReference type="EMBL" id="KAK3361011.1"/>
    </source>
</evidence>
<dbReference type="EC" id="2.7.7.48" evidence="1"/>
<comment type="caution">
    <text evidence="4">The sequence shown here is derived from an EMBL/GenBank/DDBJ whole genome shotgun (WGS) entry which is preliminary data.</text>
</comment>
<dbReference type="PANTHER" id="PTHR23079:SF55">
    <property type="entry name" value="RNA-DIRECTED RNA POLYMERASE"/>
    <property type="match status" value="1"/>
</dbReference>
<keyword evidence="1" id="KW-0808">Transferase</keyword>
<dbReference type="GO" id="GO:0003968">
    <property type="term" value="F:RNA-directed RNA polymerase activity"/>
    <property type="evidence" value="ECO:0007669"/>
    <property type="project" value="UniProtKB-KW"/>
</dbReference>
<dbReference type="PANTHER" id="PTHR23079">
    <property type="entry name" value="RNA-DEPENDENT RNA POLYMERASE"/>
    <property type="match status" value="1"/>
</dbReference>
<reference evidence="4" key="2">
    <citation type="submission" date="2023-06" db="EMBL/GenBank/DDBJ databases">
        <authorList>
            <consortium name="Lawrence Berkeley National Laboratory"/>
            <person name="Haridas S."/>
            <person name="Hensen N."/>
            <person name="Bonometti L."/>
            <person name="Westerberg I."/>
            <person name="Brannstrom I.O."/>
            <person name="Guillou S."/>
            <person name="Cros-Aarteil S."/>
            <person name="Calhoun S."/>
            <person name="Kuo A."/>
            <person name="Mondo S."/>
            <person name="Pangilinan J."/>
            <person name="Riley R."/>
            <person name="Labutti K."/>
            <person name="Andreopoulos B."/>
            <person name="Lipzen A."/>
            <person name="Chen C."/>
            <person name="Yanf M."/>
            <person name="Daum C."/>
            <person name="Ng V."/>
            <person name="Clum A."/>
            <person name="Steindorff A."/>
            <person name="Ohm R."/>
            <person name="Martin F."/>
            <person name="Silar P."/>
            <person name="Natvig D."/>
            <person name="Lalanne C."/>
            <person name="Gautier V."/>
            <person name="Ament-Velasquez S.L."/>
            <person name="Kruys A."/>
            <person name="Hutchinson M.I."/>
            <person name="Powell A.J."/>
            <person name="Barry K."/>
            <person name="Miller A.N."/>
            <person name="Grigoriev I.V."/>
            <person name="Debuchy R."/>
            <person name="Gladieux P."/>
            <person name="Thoren M.H."/>
            <person name="Johannesson H."/>
        </authorList>
    </citation>
    <scope>NUCLEOTIDE SEQUENCE</scope>
    <source>
        <strain evidence="4">CBS 958.72</strain>
    </source>
</reference>
<reference evidence="4" key="1">
    <citation type="journal article" date="2023" name="Mol. Phylogenet. Evol.">
        <title>Genome-scale phylogeny and comparative genomics of the fungal order Sordariales.</title>
        <authorList>
            <person name="Hensen N."/>
            <person name="Bonometti L."/>
            <person name="Westerberg I."/>
            <person name="Brannstrom I.O."/>
            <person name="Guillou S."/>
            <person name="Cros-Aarteil S."/>
            <person name="Calhoun S."/>
            <person name="Haridas S."/>
            <person name="Kuo A."/>
            <person name="Mondo S."/>
            <person name="Pangilinan J."/>
            <person name="Riley R."/>
            <person name="LaButti K."/>
            <person name="Andreopoulos B."/>
            <person name="Lipzen A."/>
            <person name="Chen C."/>
            <person name="Yan M."/>
            <person name="Daum C."/>
            <person name="Ng V."/>
            <person name="Clum A."/>
            <person name="Steindorff A."/>
            <person name="Ohm R.A."/>
            <person name="Martin F."/>
            <person name="Silar P."/>
            <person name="Natvig D.O."/>
            <person name="Lalanne C."/>
            <person name="Gautier V."/>
            <person name="Ament-Velasquez S.L."/>
            <person name="Kruys A."/>
            <person name="Hutchinson M.I."/>
            <person name="Powell A.J."/>
            <person name="Barry K."/>
            <person name="Miller A.N."/>
            <person name="Grigoriev I.V."/>
            <person name="Debuchy R."/>
            <person name="Gladieux P."/>
            <person name="Hiltunen Thoren M."/>
            <person name="Johannesson H."/>
        </authorList>
    </citation>
    <scope>NUCLEOTIDE SEQUENCE</scope>
    <source>
        <strain evidence="4">CBS 958.72</strain>
    </source>
</reference>
<keyword evidence="1" id="KW-0696">RNA-directed RNA polymerase</keyword>
<dbReference type="InterPro" id="IPR057596">
    <property type="entry name" value="RDRP_core"/>
</dbReference>
<comment type="catalytic activity">
    <reaction evidence="1">
        <text>RNA(n) + a ribonucleoside 5'-triphosphate = RNA(n+1) + diphosphate</text>
        <dbReference type="Rhea" id="RHEA:21248"/>
        <dbReference type="Rhea" id="RHEA-COMP:14527"/>
        <dbReference type="Rhea" id="RHEA-COMP:17342"/>
        <dbReference type="ChEBI" id="CHEBI:33019"/>
        <dbReference type="ChEBI" id="CHEBI:61557"/>
        <dbReference type="ChEBI" id="CHEBI:140395"/>
        <dbReference type="EC" id="2.7.7.48"/>
    </reaction>
</comment>
<organism evidence="4 5">
    <name type="scientific">Lasiosphaeria ovina</name>
    <dbReference type="NCBI Taxonomy" id="92902"/>
    <lineage>
        <taxon>Eukaryota</taxon>
        <taxon>Fungi</taxon>
        <taxon>Dikarya</taxon>
        <taxon>Ascomycota</taxon>
        <taxon>Pezizomycotina</taxon>
        <taxon>Sordariomycetes</taxon>
        <taxon>Sordariomycetidae</taxon>
        <taxon>Sordariales</taxon>
        <taxon>Lasiosphaeriaceae</taxon>
        <taxon>Lasiosphaeria</taxon>
    </lineage>
</organism>
<name>A0AAE0MXT4_9PEZI</name>
<feature type="region of interest" description="Disordered" evidence="2">
    <location>
        <begin position="837"/>
        <end position="863"/>
    </location>
</feature>
<dbReference type="Pfam" id="PF05183">
    <property type="entry name" value="RdRP"/>
    <property type="match status" value="1"/>
</dbReference>
<evidence type="ECO:0000256" key="2">
    <source>
        <dbReference type="SAM" id="MobiDB-lite"/>
    </source>
</evidence>
<keyword evidence="5" id="KW-1185">Reference proteome</keyword>